<evidence type="ECO:0000256" key="1">
    <source>
        <dbReference type="ARBA" id="ARBA00005429"/>
    </source>
</evidence>
<evidence type="ECO:0000313" key="6">
    <source>
        <dbReference type="Ensembl" id="ENSSFAP00005034596.1"/>
    </source>
</evidence>
<feature type="domain" description="IRG-type G" evidence="5">
    <location>
        <begin position="43"/>
        <end position="224"/>
    </location>
</feature>
<reference evidence="6" key="1">
    <citation type="submission" date="2019-06" db="EMBL/GenBank/DDBJ databases">
        <authorList>
            <consortium name="Wellcome Sanger Institute Data Sharing"/>
        </authorList>
    </citation>
    <scope>NUCLEOTIDE SEQUENCE [LARGE SCALE GENOMIC DNA]</scope>
</reference>
<keyword evidence="2" id="KW-0547">Nucleotide-binding</keyword>
<comment type="similarity">
    <text evidence="1">Belongs to the TRAFAC class dynamin-like GTPase superfamily. IRG family.</text>
</comment>
<evidence type="ECO:0000313" key="7">
    <source>
        <dbReference type="Proteomes" id="UP000472267"/>
    </source>
</evidence>
<dbReference type="SUPFAM" id="SSF52540">
    <property type="entry name" value="P-loop containing nucleoside triphosphate hydrolases"/>
    <property type="match status" value="1"/>
</dbReference>
<dbReference type="InParanoid" id="A0A672HYY2"/>
<accession>A0A672HYY2</accession>
<dbReference type="PANTHER" id="PTHR32341:SF10">
    <property type="entry name" value="INTERFERON-INDUCIBLE GTPASE 5"/>
    <property type="match status" value="1"/>
</dbReference>
<dbReference type="PROSITE" id="PS51716">
    <property type="entry name" value="G_IRG"/>
    <property type="match status" value="1"/>
</dbReference>
<dbReference type="GO" id="GO:0016787">
    <property type="term" value="F:hydrolase activity"/>
    <property type="evidence" value="ECO:0007669"/>
    <property type="project" value="UniProtKB-KW"/>
</dbReference>
<protein>
    <submittedName>
        <fullName evidence="6">Interferon-inducible GTPase 5-like</fullName>
    </submittedName>
</protein>
<reference evidence="6" key="3">
    <citation type="submission" date="2025-09" db="UniProtKB">
        <authorList>
            <consortium name="Ensembl"/>
        </authorList>
    </citation>
    <scope>IDENTIFICATION</scope>
</reference>
<evidence type="ECO:0000259" key="5">
    <source>
        <dbReference type="PROSITE" id="PS51716"/>
    </source>
</evidence>
<dbReference type="AlphaFoldDB" id="A0A672HYY2"/>
<evidence type="ECO:0000256" key="2">
    <source>
        <dbReference type="ARBA" id="ARBA00022741"/>
    </source>
</evidence>
<dbReference type="Gene3D" id="3.40.50.300">
    <property type="entry name" value="P-loop containing nucleotide triphosphate hydrolases"/>
    <property type="match status" value="1"/>
</dbReference>
<dbReference type="InterPro" id="IPR051515">
    <property type="entry name" value="IRG"/>
</dbReference>
<proteinExistence type="inferred from homology"/>
<keyword evidence="4" id="KW-0342">GTP-binding</keyword>
<dbReference type="InterPro" id="IPR030385">
    <property type="entry name" value="G_IRG_dom"/>
</dbReference>
<sequence>MATEDQWSFITSEQQMHIKTAIEKSLAEGVVKINEYLEEQNNTPLNIAITGECGSGKSTFINAFRGINDSDEGAAPTGVVETTTEVKAYPHPNLPNVTLWDLPGVGTPNFPADGYLEKVGFERFDFFIIITACRFKENDVRLALEIRRMGKKFYFLRSKIDFDISNEERRQSNFDRQETLKVIRENCTEGLRDQGIEAPQVFLVSSFELHLFDFHLLEETLERELPAHKRNAFLYALPNISKEIIKKKKEAYQAQIKYHALFSSGVAAVPVPGLSSAVDLVLVVGVVTQYVNGFGLDKASLRRLSDSSDVPYSELVSVMTSKLGGTTITPELIKKLLSQLALEGALIAAEEVSRFFLFIGIPVSMILSGVSTYRILNFLLDLVAEDAQRVFEKAVEKNSEV</sequence>
<name>A0A672HYY2_SALFA</name>
<dbReference type="FunFam" id="3.40.50.300:FF:000541">
    <property type="entry name" value="Immunity related GTPase M"/>
    <property type="match status" value="1"/>
</dbReference>
<dbReference type="GO" id="GO:0005525">
    <property type="term" value="F:GTP binding"/>
    <property type="evidence" value="ECO:0007669"/>
    <property type="project" value="UniProtKB-KW"/>
</dbReference>
<dbReference type="Pfam" id="PF05049">
    <property type="entry name" value="IIGP"/>
    <property type="match status" value="1"/>
</dbReference>
<dbReference type="FunCoup" id="A0A672HYY2">
    <property type="interactions" value="30"/>
</dbReference>
<dbReference type="PANTHER" id="PTHR32341">
    <property type="entry name" value="INTERFERON-INDUCIBLE GTPASE"/>
    <property type="match status" value="1"/>
</dbReference>
<dbReference type="InterPro" id="IPR007743">
    <property type="entry name" value="Immunity-related_GTPase-like"/>
</dbReference>
<organism evidence="6 7">
    <name type="scientific">Salarias fasciatus</name>
    <name type="common">Jewelled blenny</name>
    <name type="synonym">Blennius fasciatus</name>
    <dbReference type="NCBI Taxonomy" id="181472"/>
    <lineage>
        <taxon>Eukaryota</taxon>
        <taxon>Metazoa</taxon>
        <taxon>Chordata</taxon>
        <taxon>Craniata</taxon>
        <taxon>Vertebrata</taxon>
        <taxon>Euteleostomi</taxon>
        <taxon>Actinopterygii</taxon>
        <taxon>Neopterygii</taxon>
        <taxon>Teleostei</taxon>
        <taxon>Neoteleostei</taxon>
        <taxon>Acanthomorphata</taxon>
        <taxon>Ovalentaria</taxon>
        <taxon>Blenniimorphae</taxon>
        <taxon>Blenniiformes</taxon>
        <taxon>Blennioidei</taxon>
        <taxon>Blenniidae</taxon>
        <taxon>Salariinae</taxon>
        <taxon>Salarias</taxon>
    </lineage>
</organism>
<evidence type="ECO:0000256" key="3">
    <source>
        <dbReference type="ARBA" id="ARBA00022801"/>
    </source>
</evidence>
<dbReference type="GO" id="GO:0016020">
    <property type="term" value="C:membrane"/>
    <property type="evidence" value="ECO:0007669"/>
    <property type="project" value="InterPro"/>
</dbReference>
<keyword evidence="3" id="KW-0378">Hydrolase</keyword>
<evidence type="ECO:0000256" key="4">
    <source>
        <dbReference type="ARBA" id="ARBA00023134"/>
    </source>
</evidence>
<keyword evidence="7" id="KW-1185">Reference proteome</keyword>
<dbReference type="Proteomes" id="UP000472267">
    <property type="component" value="Chromosome 19"/>
</dbReference>
<reference evidence="6" key="2">
    <citation type="submission" date="2025-08" db="UniProtKB">
        <authorList>
            <consortium name="Ensembl"/>
        </authorList>
    </citation>
    <scope>IDENTIFICATION</scope>
</reference>
<dbReference type="Ensembl" id="ENSSFAT00005035897.1">
    <property type="protein sequence ID" value="ENSSFAP00005034596.1"/>
    <property type="gene ID" value="ENSSFAG00005017558.1"/>
</dbReference>
<gene>
    <name evidence="6" type="primary">LOC115406536</name>
</gene>
<dbReference type="InterPro" id="IPR027417">
    <property type="entry name" value="P-loop_NTPase"/>
</dbReference>